<comment type="caution">
    <text evidence="1">The sequence shown here is derived from an EMBL/GenBank/DDBJ whole genome shotgun (WGS) entry which is preliminary data.</text>
</comment>
<protein>
    <submittedName>
        <fullName evidence="1">Uncharacterized protein</fullName>
    </submittedName>
</protein>
<dbReference type="EMBL" id="CM044703">
    <property type="protein sequence ID" value="KAI5673284.1"/>
    <property type="molecule type" value="Genomic_DNA"/>
</dbReference>
<name>A0ACC0BL22_CATRO</name>
<sequence length="605" mass="67094">MADSETKLHRLQRLLSSCSNTLVEGSDFRKSEKSILELVDFLDSISGAIISIPRDDYSENIAFQFLSEIHRYVSASTLDQAVLDALSFDLPKAVARFACASRRCLEMAQSIVNCFTDKCNPRDMLSVLCEALGSPSEMFRLPNYFAPLLSSFPKVFVSIRRRQFELVKAAVPVILNVLKAMSLNLDDEDTDPQDLFHIAINIADSIEAICMKLEGRDKEKLSALLGLYVLEIMALVSIGMRTGVSCFLPLVIKLSQFLQHCGLSYLGLIVGSDVDKLIDLIMGDDRDACLSCFSDIQLGASLSVIWGYKSVDVASAAREDITAVKNELLCSQTKRWQVVGMLKHIFSCVNLPWDLKQQAVDFLLSIMDGNMPLKSPDENVDCSIYIPSMYAALQAIQVVIMYASDVMLRRKAFAAFRKVIADIPSAMRFDLLQALVKNSDSSSMIAVLLDCVKEEMRNEITIRTSVTNGVLETADGNSQGACFWCASVLELVEFVLRPPKGGPPSLPEYSDAVLAALNLYRFVLITESTGKTNYTGVLKKENLGKAYYEWLLPLRSLVMGIEAENRKDYDEMASGVLCALNPVELVLFRCIELVEEKLQQPAQSA</sequence>
<keyword evidence="2" id="KW-1185">Reference proteome</keyword>
<evidence type="ECO:0000313" key="2">
    <source>
        <dbReference type="Proteomes" id="UP001060085"/>
    </source>
</evidence>
<reference evidence="2" key="1">
    <citation type="journal article" date="2023" name="Nat. Plants">
        <title>Single-cell RNA sequencing provides a high-resolution roadmap for understanding the multicellular compartmentation of specialized metabolism.</title>
        <authorList>
            <person name="Sun S."/>
            <person name="Shen X."/>
            <person name="Li Y."/>
            <person name="Li Y."/>
            <person name="Wang S."/>
            <person name="Li R."/>
            <person name="Zhang H."/>
            <person name="Shen G."/>
            <person name="Guo B."/>
            <person name="Wei J."/>
            <person name="Xu J."/>
            <person name="St-Pierre B."/>
            <person name="Chen S."/>
            <person name="Sun C."/>
        </authorList>
    </citation>
    <scope>NUCLEOTIDE SEQUENCE [LARGE SCALE GENOMIC DNA]</scope>
</reference>
<accession>A0ACC0BL22</accession>
<gene>
    <name evidence="1" type="ORF">M9H77_13648</name>
</gene>
<evidence type="ECO:0000313" key="1">
    <source>
        <dbReference type="EMBL" id="KAI5673284.1"/>
    </source>
</evidence>
<organism evidence="1 2">
    <name type="scientific">Catharanthus roseus</name>
    <name type="common">Madagascar periwinkle</name>
    <name type="synonym">Vinca rosea</name>
    <dbReference type="NCBI Taxonomy" id="4058"/>
    <lineage>
        <taxon>Eukaryota</taxon>
        <taxon>Viridiplantae</taxon>
        <taxon>Streptophyta</taxon>
        <taxon>Embryophyta</taxon>
        <taxon>Tracheophyta</taxon>
        <taxon>Spermatophyta</taxon>
        <taxon>Magnoliopsida</taxon>
        <taxon>eudicotyledons</taxon>
        <taxon>Gunneridae</taxon>
        <taxon>Pentapetalae</taxon>
        <taxon>asterids</taxon>
        <taxon>lamiids</taxon>
        <taxon>Gentianales</taxon>
        <taxon>Apocynaceae</taxon>
        <taxon>Rauvolfioideae</taxon>
        <taxon>Vinceae</taxon>
        <taxon>Catharanthinae</taxon>
        <taxon>Catharanthus</taxon>
    </lineage>
</organism>
<proteinExistence type="predicted"/>
<dbReference type="Proteomes" id="UP001060085">
    <property type="component" value="Linkage Group LG03"/>
</dbReference>